<dbReference type="Pfam" id="PF24419">
    <property type="entry name" value="Cupin_NOL9"/>
    <property type="match status" value="1"/>
</dbReference>
<keyword evidence="3" id="KW-0698">rRNA processing</keyword>
<name>A0AAJ7FJ56_CEPCN</name>
<accession>A0AAJ7FJ56</accession>
<evidence type="ECO:0000256" key="4">
    <source>
        <dbReference type="ARBA" id="ARBA00022679"/>
    </source>
</evidence>
<evidence type="ECO:0000259" key="12">
    <source>
        <dbReference type="Pfam" id="PF25467"/>
    </source>
</evidence>
<evidence type="ECO:0000256" key="2">
    <source>
        <dbReference type="ARBA" id="ARBA00011003"/>
    </source>
</evidence>
<feature type="domain" description="Clp1 P-loop" evidence="10">
    <location>
        <begin position="426"/>
        <end position="564"/>
    </location>
</feature>
<dbReference type="Proteomes" id="UP000694920">
    <property type="component" value="Unplaced"/>
</dbReference>
<keyword evidence="7" id="KW-0067">ATP-binding</keyword>
<dbReference type="KEGG" id="ccin:107267327"/>
<evidence type="ECO:0000256" key="7">
    <source>
        <dbReference type="ARBA" id="ARBA00022840"/>
    </source>
</evidence>
<dbReference type="RefSeq" id="XP_015594356.1">
    <property type="nucleotide sequence ID" value="XM_015738870.2"/>
</dbReference>
<evidence type="ECO:0000259" key="11">
    <source>
        <dbReference type="Pfam" id="PF24419"/>
    </source>
</evidence>
<reference evidence="14 15" key="1">
    <citation type="submission" date="2025-04" db="UniProtKB">
        <authorList>
            <consortium name="RefSeq"/>
        </authorList>
    </citation>
    <scope>IDENTIFICATION</scope>
</reference>
<dbReference type="GO" id="GO:0000448">
    <property type="term" value="P:cleavage in ITS2 between 5.8S rRNA and LSU-rRNA of tricistronic rRNA transcript (SSU-rRNA, 5.8S rRNA, LSU-rRNA)"/>
    <property type="evidence" value="ECO:0007669"/>
    <property type="project" value="TreeGrafter"/>
</dbReference>
<keyword evidence="6" id="KW-0418">Kinase</keyword>
<dbReference type="RefSeq" id="XP_015594357.1">
    <property type="nucleotide sequence ID" value="XM_015738871.2"/>
</dbReference>
<dbReference type="InterPro" id="IPR057573">
    <property type="entry name" value="NOL9_N"/>
</dbReference>
<evidence type="ECO:0000259" key="10">
    <source>
        <dbReference type="Pfam" id="PF16575"/>
    </source>
</evidence>
<evidence type="ECO:0000256" key="1">
    <source>
        <dbReference type="ARBA" id="ARBA00004604"/>
    </source>
</evidence>
<dbReference type="RefSeq" id="XP_024940473.1">
    <property type="nucleotide sequence ID" value="XM_025084705.1"/>
</dbReference>
<evidence type="ECO:0000313" key="13">
    <source>
        <dbReference type="Proteomes" id="UP000694920"/>
    </source>
</evidence>
<sequence>MKCQINNSGYRREQTVKLMSKNRCKKNKKRPKKLLCTKRGEYNEFDELPGETNVETQFLIQPEQNDHYKFRNSKRNDMRSERSWKTRNARIERQTNRAVSSSKLRTTSYAPSRRITNLGIPIIVEAQSTHCVSLSEQNISLTTEDSRTKKGDDNISCNLVKSNKNLSVSIEEQGNVIWTNNCRNELQTHCNIWQDNQNDTSYNNYNEVNHKGNKKLEKVIAQLKEGPSLEHSILSKKVRFYIAKEKVLVAIERGCMLKFIGKLKIQTIHGAIDICGLTLCKTSIPIEVYSPRGHNFVGIEVVYQQSESTVASICKLLKTEGIDHTVISSLERDINENQWEGSLVLMENLENKLTRFLSSSCPFKLFPTVEDPQKNYSLSNQKKAEVVLQASFHLHEENGLRWENDIAIKLTNRLQSGYRTCGLVVGGKGVGKSTTVRYLVNKLLPERRAVVLLDLDPGQAECTPAGCISLNVLEEALIGPNFSHLRTPFYQLYVGEVNVVRCVSRYLEAVEKLLYQLNKCPELSRLPILVNTMGFCKGLGWDIIVRIIRLVRPSDVVQIISTRSKRNFDSLLYADVIGRKNHSWIDGKLEDEEPHQEPLRYELHMVESRAELREGSVIGESWEMEPHQQRDVAMLAYLAQILQTPQEKSLKFYEKHSLKSISINGTPPYTVPFSSVSISLTRLVVPPSHILAAMNGNIVALCGVDVDKELPGRSDSGYPNALIRAPLATCYGFGIVRGIDMGREEIYLNSPLSAHLLQFVNCLVGSSTIPMAMIPFEHCIRTPYIAGGRDELPTSREPRRGLFRISQKSRSSLRFAENTKKDR</sequence>
<evidence type="ECO:0000313" key="15">
    <source>
        <dbReference type="RefSeq" id="XP_015594357.1"/>
    </source>
</evidence>
<keyword evidence="4" id="KW-0808">Transferase</keyword>
<dbReference type="Pfam" id="PF16575">
    <property type="entry name" value="CLP1_P"/>
    <property type="match status" value="1"/>
</dbReference>
<comment type="similarity">
    <text evidence="2">Belongs to the Clp1 family. NOL9/GRC3 subfamily.</text>
</comment>
<dbReference type="InterPro" id="IPR032319">
    <property type="entry name" value="CLP1_P"/>
</dbReference>
<dbReference type="AlphaFoldDB" id="A0AAJ7FJ56"/>
<dbReference type="GO" id="GO:0051731">
    <property type="term" value="F:polynucleotide 5'-hydroxyl-kinase activity"/>
    <property type="evidence" value="ECO:0007669"/>
    <property type="project" value="InterPro"/>
</dbReference>
<protein>
    <recommendedName>
        <fullName evidence="9">Polynucleotide 5'-hydroxyl-kinase NOL9</fullName>
    </recommendedName>
</protein>
<feature type="domain" description="NOL9 N-terminal" evidence="11">
    <location>
        <begin position="236"/>
        <end position="392"/>
    </location>
</feature>
<dbReference type="GO" id="GO:0005730">
    <property type="term" value="C:nucleolus"/>
    <property type="evidence" value="ECO:0007669"/>
    <property type="project" value="UniProtKB-SubCell"/>
</dbReference>
<feature type="domain" description="NOL9 C-terminal" evidence="12">
    <location>
        <begin position="666"/>
        <end position="765"/>
    </location>
</feature>
<evidence type="ECO:0000313" key="14">
    <source>
        <dbReference type="RefSeq" id="XP_015594356.1"/>
    </source>
</evidence>
<organism evidence="13 14">
    <name type="scientific">Cephus cinctus</name>
    <name type="common">Wheat stem sawfly</name>
    <dbReference type="NCBI Taxonomy" id="211228"/>
    <lineage>
        <taxon>Eukaryota</taxon>
        <taxon>Metazoa</taxon>
        <taxon>Ecdysozoa</taxon>
        <taxon>Arthropoda</taxon>
        <taxon>Hexapoda</taxon>
        <taxon>Insecta</taxon>
        <taxon>Pterygota</taxon>
        <taxon>Neoptera</taxon>
        <taxon>Endopterygota</taxon>
        <taxon>Hymenoptera</taxon>
        <taxon>Cephoidea</taxon>
        <taxon>Cephidae</taxon>
        <taxon>Cephus</taxon>
    </lineage>
</organism>
<evidence type="ECO:0000256" key="6">
    <source>
        <dbReference type="ARBA" id="ARBA00022777"/>
    </source>
</evidence>
<dbReference type="PANTHER" id="PTHR12755">
    <property type="entry name" value="CLEAVAGE/POLYADENYLATION FACTOR IA SUBUNIT CLP1P"/>
    <property type="match status" value="1"/>
</dbReference>
<evidence type="ECO:0000256" key="9">
    <source>
        <dbReference type="ARBA" id="ARBA00071212"/>
    </source>
</evidence>
<proteinExistence type="inferred from homology"/>
<dbReference type="Pfam" id="PF25467">
    <property type="entry name" value="NOL9_C"/>
    <property type="match status" value="1"/>
</dbReference>
<keyword evidence="13" id="KW-1185">Reference proteome</keyword>
<evidence type="ECO:0000256" key="5">
    <source>
        <dbReference type="ARBA" id="ARBA00022741"/>
    </source>
</evidence>
<dbReference type="InterPro" id="IPR057570">
    <property type="entry name" value="NOL9_C"/>
</dbReference>
<evidence type="ECO:0000256" key="8">
    <source>
        <dbReference type="ARBA" id="ARBA00023242"/>
    </source>
</evidence>
<evidence type="ECO:0000313" key="16">
    <source>
        <dbReference type="RefSeq" id="XP_024940473.1"/>
    </source>
</evidence>
<dbReference type="GeneID" id="107267327"/>
<dbReference type="InterPro" id="IPR027417">
    <property type="entry name" value="P-loop_NTPase"/>
</dbReference>
<comment type="subcellular location">
    <subcellularLocation>
        <location evidence="1">Nucleus</location>
        <location evidence="1">Nucleolus</location>
    </subcellularLocation>
</comment>
<keyword evidence="5" id="KW-0547">Nucleotide-binding</keyword>
<gene>
    <name evidence="14 15 16" type="primary">LOC107267327</name>
</gene>
<evidence type="ECO:0000256" key="3">
    <source>
        <dbReference type="ARBA" id="ARBA00022552"/>
    </source>
</evidence>
<dbReference type="Gene3D" id="3.40.50.300">
    <property type="entry name" value="P-loop containing nucleotide triphosphate hydrolases"/>
    <property type="match status" value="1"/>
</dbReference>
<dbReference type="GO" id="GO:0005524">
    <property type="term" value="F:ATP binding"/>
    <property type="evidence" value="ECO:0007669"/>
    <property type="project" value="UniProtKB-KW"/>
</dbReference>
<dbReference type="InterPro" id="IPR045116">
    <property type="entry name" value="Clp1/Grc3"/>
</dbReference>
<dbReference type="SUPFAM" id="SSF52540">
    <property type="entry name" value="P-loop containing nucleoside triphosphate hydrolases"/>
    <property type="match status" value="2"/>
</dbReference>
<dbReference type="PANTHER" id="PTHR12755:SF3">
    <property type="entry name" value="POLYNUCLEOTIDE 5'-HYDROXYL-KINASE NOL9"/>
    <property type="match status" value="1"/>
</dbReference>
<keyword evidence="8" id="KW-0539">Nucleus</keyword>